<organism evidence="2 5">
    <name type="scientific">Brevibacillus laterosporus</name>
    <name type="common">Bacillus laterosporus</name>
    <dbReference type="NCBI Taxonomy" id="1465"/>
    <lineage>
        <taxon>Bacteria</taxon>
        <taxon>Bacillati</taxon>
        <taxon>Bacillota</taxon>
        <taxon>Bacilli</taxon>
        <taxon>Bacillales</taxon>
        <taxon>Paenibacillaceae</taxon>
        <taxon>Brevibacillus</taxon>
    </lineage>
</organism>
<name>A0AAP3DEM3_BRELA</name>
<reference evidence="3 4" key="1">
    <citation type="submission" date="2018-02" db="EMBL/GenBank/DDBJ databases">
        <title>Comparative analysis of genomes of three Brevibacillus laterosporus strains producers of potent antimicrobials isolated from silage.</title>
        <authorList>
            <person name="Kojic M."/>
            <person name="Miljkovic M."/>
            <person name="Studholme D."/>
            <person name="Filipic B."/>
        </authorList>
    </citation>
    <scope>NUCLEOTIDE SEQUENCE [LARGE SCALE GENOMIC DNA]</scope>
    <source>
        <strain evidence="3 4">BGSP11</strain>
    </source>
</reference>
<reference evidence="2" key="2">
    <citation type="submission" date="2022-09" db="EMBL/GenBank/DDBJ databases">
        <title>Genome analysis and characterization of larvicidal activity of Brevibacillus strains.</title>
        <authorList>
            <person name="Patrusheva E.V."/>
            <person name="Izotova A.O."/>
            <person name="Toshchakov S.V."/>
            <person name="Sineoky S.P."/>
        </authorList>
    </citation>
    <scope>NUCLEOTIDE SEQUENCE</scope>
    <source>
        <strain evidence="2">VKPM_B-13247</strain>
    </source>
</reference>
<dbReference type="Proteomes" id="UP001077662">
    <property type="component" value="Unassembled WGS sequence"/>
</dbReference>
<evidence type="ECO:0000256" key="1">
    <source>
        <dbReference type="SAM" id="Phobius"/>
    </source>
</evidence>
<dbReference type="Proteomes" id="UP000239759">
    <property type="component" value="Unassembled WGS sequence"/>
</dbReference>
<evidence type="ECO:0000313" key="2">
    <source>
        <dbReference type="EMBL" id="MCZ0806587.1"/>
    </source>
</evidence>
<evidence type="ECO:0000313" key="4">
    <source>
        <dbReference type="Proteomes" id="UP000239759"/>
    </source>
</evidence>
<keyword evidence="1" id="KW-0812">Transmembrane</keyword>
<protein>
    <submittedName>
        <fullName evidence="2">Uncharacterized protein</fullName>
    </submittedName>
</protein>
<keyword evidence="1" id="KW-0472">Membrane</keyword>
<evidence type="ECO:0000313" key="3">
    <source>
        <dbReference type="EMBL" id="PPA93677.1"/>
    </source>
</evidence>
<dbReference type="AlphaFoldDB" id="A0AAP3DEM3"/>
<dbReference type="EMBL" id="JAPTNE010000007">
    <property type="protein sequence ID" value="MCZ0806587.1"/>
    <property type="molecule type" value="Genomic_DNA"/>
</dbReference>
<proteinExistence type="predicted"/>
<accession>A0AAP3DEM3</accession>
<feature type="transmembrane region" description="Helical" evidence="1">
    <location>
        <begin position="55"/>
        <end position="73"/>
    </location>
</feature>
<feature type="transmembrane region" description="Helical" evidence="1">
    <location>
        <begin position="26"/>
        <end position="43"/>
    </location>
</feature>
<keyword evidence="1" id="KW-1133">Transmembrane helix</keyword>
<comment type="caution">
    <text evidence="2">The sequence shown here is derived from an EMBL/GenBank/DDBJ whole genome shotgun (WGS) entry which is preliminary data.</text>
</comment>
<dbReference type="RefSeq" id="WP_104032644.1">
    <property type="nucleotide sequence ID" value="NZ_JANSGW010000007.1"/>
</dbReference>
<sequence>MVHAMQFVVGVVILGIQYYLSRRDNTYWGAILPVIYIACFVYGKLTGLFNEGKEMSMILAALGGTALLLLVWIKGRTSVKDKRRKELEKIELHDL</sequence>
<evidence type="ECO:0000313" key="5">
    <source>
        <dbReference type="Proteomes" id="UP001077662"/>
    </source>
</evidence>
<gene>
    <name evidence="3" type="ORF">C4A77_16900</name>
    <name evidence="2" type="ORF">O0554_06585</name>
</gene>
<dbReference type="EMBL" id="PRKQ01000022">
    <property type="protein sequence ID" value="PPA93677.1"/>
    <property type="molecule type" value="Genomic_DNA"/>
</dbReference>